<keyword evidence="1" id="KW-0479">Metal-binding</keyword>
<comment type="caution">
    <text evidence="5">The sequence shown here is derived from an EMBL/GenBank/DDBJ whole genome shotgun (WGS) entry which is preliminary data.</text>
</comment>
<proteinExistence type="predicted"/>
<keyword evidence="3" id="KW-0862">Zinc</keyword>
<organism evidence="5 6">
    <name type="scientific">Eumeta variegata</name>
    <name type="common">Bagworm moth</name>
    <name type="synonym">Eumeta japonica</name>
    <dbReference type="NCBI Taxonomy" id="151549"/>
    <lineage>
        <taxon>Eukaryota</taxon>
        <taxon>Metazoa</taxon>
        <taxon>Ecdysozoa</taxon>
        <taxon>Arthropoda</taxon>
        <taxon>Hexapoda</taxon>
        <taxon>Insecta</taxon>
        <taxon>Pterygota</taxon>
        <taxon>Neoptera</taxon>
        <taxon>Endopterygota</taxon>
        <taxon>Lepidoptera</taxon>
        <taxon>Glossata</taxon>
        <taxon>Ditrysia</taxon>
        <taxon>Tineoidea</taxon>
        <taxon>Psychidae</taxon>
        <taxon>Oiketicinae</taxon>
        <taxon>Eumeta</taxon>
    </lineage>
</organism>
<evidence type="ECO:0000256" key="2">
    <source>
        <dbReference type="ARBA" id="ARBA00022771"/>
    </source>
</evidence>
<sequence>MSRNGKPLLFVDGCKYRVNSKSGRKVRWRCASHERYGCKALVHTFDKTVIYYLNEHYNESQSAMCCYYAEFITSSRGGRQLRFNDYRFRFDKMSDRNNKIRWRCLSHSSKGCKAYVYTVDDEVVSVNDEHVCE</sequence>
<evidence type="ECO:0000256" key="3">
    <source>
        <dbReference type="ARBA" id="ARBA00022833"/>
    </source>
</evidence>
<evidence type="ECO:0000256" key="1">
    <source>
        <dbReference type="ARBA" id="ARBA00022723"/>
    </source>
</evidence>
<dbReference type="AlphaFoldDB" id="A0A4C1UYU5"/>
<evidence type="ECO:0000313" key="6">
    <source>
        <dbReference type="Proteomes" id="UP000299102"/>
    </source>
</evidence>
<dbReference type="InterPro" id="IPR007588">
    <property type="entry name" value="Znf_FLYWCH"/>
</dbReference>
<gene>
    <name evidence="5" type="ORF">EVAR_17909_1</name>
</gene>
<dbReference type="Gene3D" id="2.20.25.240">
    <property type="match status" value="2"/>
</dbReference>
<dbReference type="GO" id="GO:0008270">
    <property type="term" value="F:zinc ion binding"/>
    <property type="evidence" value="ECO:0007669"/>
    <property type="project" value="UniProtKB-KW"/>
</dbReference>
<keyword evidence="2" id="KW-0863">Zinc-finger</keyword>
<keyword evidence="6" id="KW-1185">Reference proteome</keyword>
<feature type="domain" description="FLYWCH-type" evidence="4">
    <location>
        <begin position="2"/>
        <end position="56"/>
    </location>
</feature>
<name>A0A4C1UYU5_EUMVA</name>
<protein>
    <recommendedName>
        <fullName evidence="4">FLYWCH-type domain-containing protein</fullName>
    </recommendedName>
</protein>
<dbReference type="EMBL" id="BGZK01000246">
    <property type="protein sequence ID" value="GBP31420.1"/>
    <property type="molecule type" value="Genomic_DNA"/>
</dbReference>
<dbReference type="OrthoDB" id="167578at2759"/>
<reference evidence="5 6" key="1">
    <citation type="journal article" date="2019" name="Commun. Biol.">
        <title>The bagworm genome reveals a unique fibroin gene that provides high tensile strength.</title>
        <authorList>
            <person name="Kono N."/>
            <person name="Nakamura H."/>
            <person name="Ohtoshi R."/>
            <person name="Tomita M."/>
            <person name="Numata K."/>
            <person name="Arakawa K."/>
        </authorList>
    </citation>
    <scope>NUCLEOTIDE SEQUENCE [LARGE SCALE GENOMIC DNA]</scope>
</reference>
<accession>A0A4C1UYU5</accession>
<dbReference type="Pfam" id="PF04500">
    <property type="entry name" value="FLYWCH"/>
    <property type="match status" value="2"/>
</dbReference>
<evidence type="ECO:0000259" key="4">
    <source>
        <dbReference type="Pfam" id="PF04500"/>
    </source>
</evidence>
<feature type="domain" description="FLYWCH-type" evidence="4">
    <location>
        <begin position="71"/>
        <end position="130"/>
    </location>
</feature>
<dbReference type="Proteomes" id="UP000299102">
    <property type="component" value="Unassembled WGS sequence"/>
</dbReference>
<evidence type="ECO:0000313" key="5">
    <source>
        <dbReference type="EMBL" id="GBP31420.1"/>
    </source>
</evidence>